<proteinExistence type="predicted"/>
<organism evidence="1">
    <name type="scientific">freshwater metagenome</name>
    <dbReference type="NCBI Taxonomy" id="449393"/>
    <lineage>
        <taxon>unclassified sequences</taxon>
        <taxon>metagenomes</taxon>
        <taxon>ecological metagenomes</taxon>
    </lineage>
</organism>
<name>A0A6J7PBJ8_9ZZZZ</name>
<protein>
    <submittedName>
        <fullName evidence="1">Unannotated protein</fullName>
    </submittedName>
</protein>
<dbReference type="Gene3D" id="3.90.1200.10">
    <property type="match status" value="1"/>
</dbReference>
<sequence length="88" mass="9740">MSQYTTVSGFLNRNDLIAHYAKITGRDVSNIEFYRAFAYWKLACIVEGVYARYLGGALGEKTAAELEPFKLQTEAAANSAEVALSRLN</sequence>
<reference evidence="1" key="1">
    <citation type="submission" date="2020-05" db="EMBL/GenBank/DDBJ databases">
        <authorList>
            <person name="Chiriac C."/>
            <person name="Salcher M."/>
            <person name="Ghai R."/>
            <person name="Kavagutti S V."/>
        </authorList>
    </citation>
    <scope>NUCLEOTIDE SEQUENCE</scope>
</reference>
<dbReference type="EMBL" id="CAFBOV010000144">
    <property type="protein sequence ID" value="CAB5000573.1"/>
    <property type="molecule type" value="Genomic_DNA"/>
</dbReference>
<dbReference type="AlphaFoldDB" id="A0A6J7PBJ8"/>
<evidence type="ECO:0000313" key="1">
    <source>
        <dbReference type="EMBL" id="CAB5000573.1"/>
    </source>
</evidence>
<accession>A0A6J7PBJ8</accession>
<gene>
    <name evidence="1" type="ORF">UFOPK4020_00792</name>
</gene>